<dbReference type="InterPro" id="IPR029052">
    <property type="entry name" value="Metallo-depent_PP-like"/>
</dbReference>
<dbReference type="Proteomes" id="UP000575241">
    <property type="component" value="Unassembled WGS sequence"/>
</dbReference>
<name>A0A7W7NV26_9SPHN</name>
<sequence>MRWTILLALAAIGAGPAPREEKPAFSIGAIADAQYADAPDSGQRLYHTAPGKLAAAVEDFNRQKLAFVVHLGDFIDKDWASYDALLPVAAKLRHPVHYVLGNHEFSVDDAYKLQVPAKLGMKKRYYSFERQGWLFLVTDGNDLSSYAWPAGSPEHKRSMAAHAAFYADKPLWDGAIGGEQMAWIDAELGRADKRHLKVMIFSHFPVYPENKHNLWNAPAVIALLERHPSAKVWLDGHNHDGNYGERAGIHYVNMKAMLDTPETSYARLDFFKDHVELHGTGRQQDMTLKIRPD</sequence>
<dbReference type="Pfam" id="PF00149">
    <property type="entry name" value="Metallophos"/>
    <property type="match status" value="1"/>
</dbReference>
<dbReference type="RefSeq" id="WP_184171219.1">
    <property type="nucleotide sequence ID" value="NZ_JACHLN010000005.1"/>
</dbReference>
<gene>
    <name evidence="2" type="ORF">HNP52_004546</name>
</gene>
<dbReference type="GO" id="GO:0030145">
    <property type="term" value="F:manganese ion binding"/>
    <property type="evidence" value="ECO:0007669"/>
    <property type="project" value="TreeGrafter"/>
</dbReference>
<comment type="caution">
    <text evidence="2">The sequence shown here is derived from an EMBL/GenBank/DDBJ whole genome shotgun (WGS) entry which is preliminary data.</text>
</comment>
<protein>
    <submittedName>
        <fullName evidence="2">Putative phosphodiesterase</fullName>
    </submittedName>
</protein>
<feature type="domain" description="Calcineurin-like phosphoesterase" evidence="1">
    <location>
        <begin position="51"/>
        <end position="240"/>
    </location>
</feature>
<evidence type="ECO:0000313" key="3">
    <source>
        <dbReference type="Proteomes" id="UP000575241"/>
    </source>
</evidence>
<dbReference type="GO" id="GO:0047734">
    <property type="term" value="F:CDP-glycerol diphosphatase activity"/>
    <property type="evidence" value="ECO:0007669"/>
    <property type="project" value="TreeGrafter"/>
</dbReference>
<accession>A0A7W7NV26</accession>
<keyword evidence="3" id="KW-1185">Reference proteome</keyword>
<organism evidence="2 3">
    <name type="scientific">Sphingomonas kyeonggiensis</name>
    <dbReference type="NCBI Taxonomy" id="1268553"/>
    <lineage>
        <taxon>Bacteria</taxon>
        <taxon>Pseudomonadati</taxon>
        <taxon>Pseudomonadota</taxon>
        <taxon>Alphaproteobacteria</taxon>
        <taxon>Sphingomonadales</taxon>
        <taxon>Sphingomonadaceae</taxon>
        <taxon>Sphingomonas</taxon>
    </lineage>
</organism>
<dbReference type="GO" id="GO:0008663">
    <property type="term" value="F:2',3'-cyclic-nucleotide 2'-phosphodiesterase activity"/>
    <property type="evidence" value="ECO:0007669"/>
    <property type="project" value="TreeGrafter"/>
</dbReference>
<dbReference type="PANTHER" id="PTHR16509:SF8">
    <property type="entry name" value="MANGANESE-DEPENDENT ADP-RIBOSE_CDP-ALCOHOL DIPHOSPHATASE"/>
    <property type="match status" value="1"/>
</dbReference>
<dbReference type="Gene3D" id="3.60.21.10">
    <property type="match status" value="1"/>
</dbReference>
<dbReference type="AlphaFoldDB" id="A0A7W7NV26"/>
<dbReference type="PANTHER" id="PTHR16509">
    <property type="match status" value="1"/>
</dbReference>
<reference evidence="2 3" key="1">
    <citation type="submission" date="2020-08" db="EMBL/GenBank/DDBJ databases">
        <title>Functional genomics of gut bacteria from endangered species of beetles.</title>
        <authorList>
            <person name="Carlos-Shanley C."/>
        </authorList>
    </citation>
    <scope>NUCLEOTIDE SEQUENCE [LARGE SCALE GENOMIC DNA]</scope>
    <source>
        <strain evidence="2 3">S00224</strain>
    </source>
</reference>
<dbReference type="InterPro" id="IPR004843">
    <property type="entry name" value="Calcineurin-like_PHP"/>
</dbReference>
<dbReference type="SUPFAM" id="SSF56300">
    <property type="entry name" value="Metallo-dependent phosphatases"/>
    <property type="match status" value="1"/>
</dbReference>
<proteinExistence type="predicted"/>
<dbReference type="EMBL" id="JACHLN010000005">
    <property type="protein sequence ID" value="MBB4841444.1"/>
    <property type="molecule type" value="Genomic_DNA"/>
</dbReference>
<evidence type="ECO:0000313" key="2">
    <source>
        <dbReference type="EMBL" id="MBB4841444.1"/>
    </source>
</evidence>
<evidence type="ECO:0000259" key="1">
    <source>
        <dbReference type="Pfam" id="PF00149"/>
    </source>
</evidence>
<dbReference type="GO" id="GO:0047631">
    <property type="term" value="F:ADP-ribose diphosphatase activity"/>
    <property type="evidence" value="ECO:0007669"/>
    <property type="project" value="TreeGrafter"/>
</dbReference>